<name>A0A6G1C088_9ORYZ</name>
<evidence type="ECO:0000313" key="2">
    <source>
        <dbReference type="Proteomes" id="UP000479710"/>
    </source>
</evidence>
<comment type="caution">
    <text evidence="1">The sequence shown here is derived from an EMBL/GenBank/DDBJ whole genome shotgun (WGS) entry which is preliminary data.</text>
</comment>
<keyword evidence="2" id="KW-1185">Reference proteome</keyword>
<dbReference type="Gene3D" id="3.40.50.720">
    <property type="entry name" value="NAD(P)-binding Rossmann-like Domain"/>
    <property type="match status" value="1"/>
</dbReference>
<dbReference type="AlphaFoldDB" id="A0A6G1C088"/>
<dbReference type="Proteomes" id="UP000479710">
    <property type="component" value="Unassembled WGS sequence"/>
</dbReference>
<accession>A0A6G1C088</accession>
<dbReference type="SUPFAM" id="SSF51735">
    <property type="entry name" value="NAD(P)-binding Rossmann-fold domains"/>
    <property type="match status" value="1"/>
</dbReference>
<proteinExistence type="predicted"/>
<dbReference type="InterPro" id="IPR036291">
    <property type="entry name" value="NAD(P)-bd_dom_sf"/>
</dbReference>
<sequence length="95" mass="10603">MPWRRRAIGGHHVDPGVGCQSSPALHCPQHRQGGTMVTYGGMSKKPVTVSTSSFIFKLYLDIDCPQKMLNSIERVLQIDMRETLGLGSEIKYRNS</sequence>
<dbReference type="OrthoDB" id="7482721at2759"/>
<evidence type="ECO:0000313" key="1">
    <source>
        <dbReference type="EMBL" id="KAF0893546.1"/>
    </source>
</evidence>
<organism evidence="1 2">
    <name type="scientific">Oryza meyeriana var. granulata</name>
    <dbReference type="NCBI Taxonomy" id="110450"/>
    <lineage>
        <taxon>Eukaryota</taxon>
        <taxon>Viridiplantae</taxon>
        <taxon>Streptophyta</taxon>
        <taxon>Embryophyta</taxon>
        <taxon>Tracheophyta</taxon>
        <taxon>Spermatophyta</taxon>
        <taxon>Magnoliopsida</taxon>
        <taxon>Liliopsida</taxon>
        <taxon>Poales</taxon>
        <taxon>Poaceae</taxon>
        <taxon>BOP clade</taxon>
        <taxon>Oryzoideae</taxon>
        <taxon>Oryzeae</taxon>
        <taxon>Oryzinae</taxon>
        <taxon>Oryza</taxon>
        <taxon>Oryza meyeriana</taxon>
    </lineage>
</organism>
<reference evidence="1 2" key="1">
    <citation type="submission" date="2019-11" db="EMBL/GenBank/DDBJ databases">
        <title>Whole genome sequence of Oryza granulata.</title>
        <authorList>
            <person name="Li W."/>
        </authorList>
    </citation>
    <scope>NUCLEOTIDE SEQUENCE [LARGE SCALE GENOMIC DNA]</scope>
    <source>
        <strain evidence="2">cv. Menghai</strain>
        <tissue evidence="1">Leaf</tissue>
    </source>
</reference>
<protein>
    <submittedName>
        <fullName evidence="1">Uncharacterized protein</fullName>
    </submittedName>
</protein>
<dbReference type="EMBL" id="SPHZ02000011">
    <property type="protein sequence ID" value="KAF0893546.1"/>
    <property type="molecule type" value="Genomic_DNA"/>
</dbReference>
<gene>
    <name evidence="1" type="ORF">E2562_026681</name>
</gene>